<evidence type="ECO:0000256" key="4">
    <source>
        <dbReference type="ARBA" id="ARBA00022989"/>
    </source>
</evidence>
<evidence type="ECO:0000256" key="5">
    <source>
        <dbReference type="ARBA" id="ARBA00023136"/>
    </source>
</evidence>
<comment type="subcellular location">
    <subcellularLocation>
        <location evidence="1 6">Cell membrane</location>
        <topology evidence="1 6">Multi-pass membrane protein</topology>
    </subcellularLocation>
</comment>
<comment type="caution">
    <text evidence="8">The sequence shown here is derived from an EMBL/GenBank/DDBJ whole genome shotgun (WGS) entry which is preliminary data.</text>
</comment>
<dbReference type="InterPro" id="IPR015414">
    <property type="entry name" value="TMEM64"/>
</dbReference>
<reference evidence="8 9" key="1">
    <citation type="submission" date="2016-11" db="EMBL/GenBank/DDBJ databases">
        <title>Draft Genome Sequences of Nine Cyanobacterial Strains from Diverse Habitats.</title>
        <authorList>
            <person name="Zhu T."/>
            <person name="Hou S."/>
            <person name="Lu X."/>
            <person name="Hess W.R."/>
        </authorList>
    </citation>
    <scope>NUCLEOTIDE SEQUENCE [LARGE SCALE GENOMIC DNA]</scope>
    <source>
        <strain evidence="8 9">5.2 s.c.1</strain>
    </source>
</reference>
<evidence type="ECO:0000313" key="9">
    <source>
        <dbReference type="Proteomes" id="UP000185984"/>
    </source>
</evidence>
<comment type="similarity">
    <text evidence="6">Belongs to the TVP38/TMEM64 family.</text>
</comment>
<dbReference type="Pfam" id="PF09335">
    <property type="entry name" value="VTT_dom"/>
    <property type="match status" value="1"/>
</dbReference>
<organism evidence="8 9">
    <name type="scientific">Chroogloeocystis siderophila 5.2 s.c.1</name>
    <dbReference type="NCBI Taxonomy" id="247279"/>
    <lineage>
        <taxon>Bacteria</taxon>
        <taxon>Bacillati</taxon>
        <taxon>Cyanobacteriota</taxon>
        <taxon>Cyanophyceae</taxon>
        <taxon>Oscillatoriophycideae</taxon>
        <taxon>Chroococcales</taxon>
        <taxon>Chroococcaceae</taxon>
        <taxon>Chroogloeocystis</taxon>
    </lineage>
</organism>
<keyword evidence="2 6" id="KW-1003">Cell membrane</keyword>
<feature type="transmembrane region" description="Helical" evidence="6">
    <location>
        <begin position="73"/>
        <end position="97"/>
    </location>
</feature>
<dbReference type="PANTHER" id="PTHR12677">
    <property type="entry name" value="GOLGI APPARATUS MEMBRANE PROTEIN TVP38-RELATED"/>
    <property type="match status" value="1"/>
</dbReference>
<feature type="transmembrane region" description="Helical" evidence="6">
    <location>
        <begin position="159"/>
        <end position="181"/>
    </location>
</feature>
<feature type="transmembrane region" description="Helical" evidence="6">
    <location>
        <begin position="187"/>
        <end position="206"/>
    </location>
</feature>
<dbReference type="PANTHER" id="PTHR12677:SF59">
    <property type="entry name" value="GOLGI APPARATUS MEMBRANE PROTEIN TVP38-RELATED"/>
    <property type="match status" value="1"/>
</dbReference>
<evidence type="ECO:0000256" key="3">
    <source>
        <dbReference type="ARBA" id="ARBA00022692"/>
    </source>
</evidence>
<evidence type="ECO:0000313" key="8">
    <source>
        <dbReference type="EMBL" id="OKH24239.1"/>
    </source>
</evidence>
<protein>
    <recommendedName>
        <fullName evidence="6">TVP38/TMEM64 family membrane protein</fullName>
    </recommendedName>
</protein>
<keyword evidence="3 6" id="KW-0812">Transmembrane</keyword>
<dbReference type="GO" id="GO:0005886">
    <property type="term" value="C:plasma membrane"/>
    <property type="evidence" value="ECO:0007669"/>
    <property type="project" value="UniProtKB-SubCell"/>
</dbReference>
<keyword evidence="5 6" id="KW-0472">Membrane</keyword>
<evidence type="ECO:0000256" key="2">
    <source>
        <dbReference type="ARBA" id="ARBA00022475"/>
    </source>
</evidence>
<dbReference type="InterPro" id="IPR032816">
    <property type="entry name" value="VTT_dom"/>
</dbReference>
<feature type="transmembrane region" description="Helical" evidence="6">
    <location>
        <begin position="130"/>
        <end position="152"/>
    </location>
</feature>
<evidence type="ECO:0000256" key="1">
    <source>
        <dbReference type="ARBA" id="ARBA00004651"/>
    </source>
</evidence>
<feature type="transmembrane region" description="Helical" evidence="6">
    <location>
        <begin position="43"/>
        <end position="61"/>
    </location>
</feature>
<sequence length="216" mass="23687">MKRNFIKIFQLSLIVLLIAVGIWFVNRVGIEQIRANVDQLGVWAPLAVISLRMISVVIPALPSTAYSILSGVLFGFAQGIVVIAIADLIACNLNFYIAKRYGRNLVQKFVGQRFMSRVDSLSQKYLERNIFLVTGFLMTGLFDFVAYAVGLTQMKWRSFILALILGIAISTPPIVALGAGVFEGGRILLVGAMLGIFALAMLTGWLSRKKGVRSEG</sequence>
<keyword evidence="9" id="KW-1185">Reference proteome</keyword>
<gene>
    <name evidence="8" type="ORF">NIES1031_15695</name>
</gene>
<evidence type="ECO:0000256" key="6">
    <source>
        <dbReference type="RuleBase" id="RU366058"/>
    </source>
</evidence>
<dbReference type="EMBL" id="MRCC01000013">
    <property type="protein sequence ID" value="OKH24239.1"/>
    <property type="molecule type" value="Genomic_DNA"/>
</dbReference>
<name>A0A1U7HKZ3_9CHRO</name>
<dbReference type="STRING" id="247279.NIES1031_15695"/>
<evidence type="ECO:0000259" key="7">
    <source>
        <dbReference type="Pfam" id="PF09335"/>
    </source>
</evidence>
<feature type="domain" description="VTT" evidence="7">
    <location>
        <begin position="61"/>
        <end position="179"/>
    </location>
</feature>
<proteinExistence type="inferred from homology"/>
<keyword evidence="4 6" id="KW-1133">Transmembrane helix</keyword>
<dbReference type="Proteomes" id="UP000185984">
    <property type="component" value="Unassembled WGS sequence"/>
</dbReference>
<dbReference type="AlphaFoldDB" id="A0A1U7HKZ3"/>
<accession>A0A1U7HKZ3</accession>